<comment type="caution">
    <text evidence="2">The sequence shown here is derived from an EMBL/GenBank/DDBJ whole genome shotgun (WGS) entry which is preliminary data.</text>
</comment>
<feature type="region of interest" description="Disordered" evidence="1">
    <location>
        <begin position="1"/>
        <end position="32"/>
    </location>
</feature>
<evidence type="ECO:0000313" key="3">
    <source>
        <dbReference type="Proteomes" id="UP001501570"/>
    </source>
</evidence>
<evidence type="ECO:0000313" key="2">
    <source>
        <dbReference type="EMBL" id="GAA5177049.1"/>
    </source>
</evidence>
<gene>
    <name evidence="2" type="ORF">GCM10023322_00730</name>
</gene>
<dbReference type="Proteomes" id="UP001501570">
    <property type="component" value="Unassembled WGS sequence"/>
</dbReference>
<proteinExistence type="predicted"/>
<dbReference type="EMBL" id="BAABJQ010000001">
    <property type="protein sequence ID" value="GAA5177049.1"/>
    <property type="molecule type" value="Genomic_DNA"/>
</dbReference>
<keyword evidence="3" id="KW-1185">Reference proteome</keyword>
<name>A0ABP9RH01_9ACTN</name>
<sequence>MIRADGVGTGMSGIPRVGGDRTGTREAPCGPVSEAIRARDAVSALSPGPTRCRVTSWESRR</sequence>
<reference evidence="3" key="1">
    <citation type="journal article" date="2019" name="Int. J. Syst. Evol. Microbiol.">
        <title>The Global Catalogue of Microorganisms (GCM) 10K type strain sequencing project: providing services to taxonomists for standard genome sequencing and annotation.</title>
        <authorList>
            <consortium name="The Broad Institute Genomics Platform"/>
            <consortium name="The Broad Institute Genome Sequencing Center for Infectious Disease"/>
            <person name="Wu L."/>
            <person name="Ma J."/>
        </authorList>
    </citation>
    <scope>NUCLEOTIDE SEQUENCE [LARGE SCALE GENOMIC DNA]</scope>
    <source>
        <strain evidence="3">JCM 18304</strain>
    </source>
</reference>
<evidence type="ECO:0000256" key="1">
    <source>
        <dbReference type="SAM" id="MobiDB-lite"/>
    </source>
</evidence>
<organism evidence="2 3">
    <name type="scientific">Rugosimonospora acidiphila</name>
    <dbReference type="NCBI Taxonomy" id="556531"/>
    <lineage>
        <taxon>Bacteria</taxon>
        <taxon>Bacillati</taxon>
        <taxon>Actinomycetota</taxon>
        <taxon>Actinomycetes</taxon>
        <taxon>Micromonosporales</taxon>
        <taxon>Micromonosporaceae</taxon>
        <taxon>Rugosimonospora</taxon>
    </lineage>
</organism>
<protein>
    <submittedName>
        <fullName evidence="2">Uncharacterized protein</fullName>
    </submittedName>
</protein>
<accession>A0ABP9RH01</accession>